<dbReference type="Proteomes" id="UP000765802">
    <property type="component" value="Unassembled WGS sequence"/>
</dbReference>
<comment type="caution">
    <text evidence="2">The sequence shown here is derived from an EMBL/GenBank/DDBJ whole genome shotgun (WGS) entry which is preliminary data.</text>
</comment>
<feature type="transmembrane region" description="Helical" evidence="1">
    <location>
        <begin position="50"/>
        <end position="68"/>
    </location>
</feature>
<gene>
    <name evidence="2" type="ORF">BC349_14015</name>
</gene>
<keyword evidence="1" id="KW-0812">Transmembrane</keyword>
<dbReference type="InterPro" id="IPR032820">
    <property type="entry name" value="ATPase_put"/>
</dbReference>
<name>A0ABR7MC95_9BACT</name>
<dbReference type="EMBL" id="MBUA01000027">
    <property type="protein sequence ID" value="MBC6492173.1"/>
    <property type="molecule type" value="Genomic_DNA"/>
</dbReference>
<evidence type="ECO:0000313" key="3">
    <source>
        <dbReference type="Proteomes" id="UP000765802"/>
    </source>
</evidence>
<proteinExistence type="predicted"/>
<keyword evidence="3" id="KW-1185">Reference proteome</keyword>
<evidence type="ECO:0000313" key="2">
    <source>
        <dbReference type="EMBL" id="MBC6492173.1"/>
    </source>
</evidence>
<accession>A0ABR7MC95</accession>
<sequence>MKSKKIPKPPDKGSSLLQYIGLGSQLMAALGLSVYIGIRADKKLKSETPLLVWILPLLVICVTIYKLVKETAKPNNGKEPSGS</sequence>
<evidence type="ECO:0000256" key="1">
    <source>
        <dbReference type="SAM" id="Phobius"/>
    </source>
</evidence>
<dbReference type="Pfam" id="PF09527">
    <property type="entry name" value="ATPase_gene1"/>
    <property type="match status" value="1"/>
</dbReference>
<reference evidence="2 3" key="1">
    <citation type="submission" date="2016-07" db="EMBL/GenBank/DDBJ databases">
        <title>Genome analysis of Flavihumibacter stibioxidans YS-17.</title>
        <authorList>
            <person name="Shi K."/>
            <person name="Han Y."/>
            <person name="Wang G."/>
        </authorList>
    </citation>
    <scope>NUCLEOTIDE SEQUENCE [LARGE SCALE GENOMIC DNA]</scope>
    <source>
        <strain evidence="2 3">YS-17</strain>
    </source>
</reference>
<feature type="transmembrane region" description="Helical" evidence="1">
    <location>
        <begin position="16"/>
        <end position="38"/>
    </location>
</feature>
<keyword evidence="1" id="KW-1133">Transmembrane helix</keyword>
<keyword evidence="1" id="KW-0472">Membrane</keyword>
<evidence type="ECO:0008006" key="4">
    <source>
        <dbReference type="Google" id="ProtNLM"/>
    </source>
</evidence>
<dbReference type="RefSeq" id="WP_379802178.1">
    <property type="nucleotide sequence ID" value="NZ_JBHULF010000006.1"/>
</dbReference>
<organism evidence="2 3">
    <name type="scientific">Flavihumibacter stibioxidans</name>
    <dbReference type="NCBI Taxonomy" id="1834163"/>
    <lineage>
        <taxon>Bacteria</taxon>
        <taxon>Pseudomonadati</taxon>
        <taxon>Bacteroidota</taxon>
        <taxon>Chitinophagia</taxon>
        <taxon>Chitinophagales</taxon>
        <taxon>Chitinophagaceae</taxon>
        <taxon>Flavihumibacter</taxon>
    </lineage>
</organism>
<protein>
    <recommendedName>
        <fullName evidence="4">F0F1-ATPase subunit Ca2+/Mg2+ transporter</fullName>
    </recommendedName>
</protein>